<dbReference type="PANTHER" id="PTHR12812">
    <property type="entry name" value="HEPARAN SULFATE 6-O-SULFOTRANSFERASE 3"/>
    <property type="match status" value="1"/>
</dbReference>
<organism evidence="8 9">
    <name type="scientific">Dyella acidiphila</name>
    <dbReference type="NCBI Taxonomy" id="2775866"/>
    <lineage>
        <taxon>Bacteria</taxon>
        <taxon>Pseudomonadati</taxon>
        <taxon>Pseudomonadota</taxon>
        <taxon>Gammaproteobacteria</taxon>
        <taxon>Lysobacterales</taxon>
        <taxon>Rhodanobacteraceae</taxon>
        <taxon>Dyella</taxon>
    </lineage>
</organism>
<comment type="caution">
    <text evidence="8">The sequence shown here is derived from an EMBL/GenBank/DDBJ whole genome shotgun (WGS) entry which is preliminary data.</text>
</comment>
<protein>
    <submittedName>
        <fullName evidence="8">Wzt carbohydrate-binding domain-containing protein</fullName>
    </submittedName>
</protein>
<dbReference type="InterPro" id="IPR029439">
    <property type="entry name" value="Wzt_C"/>
</dbReference>
<keyword evidence="5" id="KW-0472">Membrane</keyword>
<evidence type="ECO:0000256" key="4">
    <source>
        <dbReference type="ARBA" id="ARBA00022989"/>
    </source>
</evidence>
<comment type="subcellular location">
    <subcellularLocation>
        <location evidence="1">Membrane</location>
        <topology evidence="1">Single-pass membrane protein</topology>
    </subcellularLocation>
</comment>
<dbReference type="InterPro" id="IPR010635">
    <property type="entry name" value="Heparan_SO4-6-sulfoTrfase"/>
</dbReference>
<dbReference type="Gene3D" id="2.70.50.60">
    <property type="entry name" value="abc- transporter (atp binding component) like domain"/>
    <property type="match status" value="1"/>
</dbReference>
<dbReference type="PANTHER" id="PTHR12812:SF0">
    <property type="entry name" value="HEPARAN-SULFATE 6-O-SULFOTRANSFERASE"/>
    <property type="match status" value="1"/>
</dbReference>
<evidence type="ECO:0000259" key="7">
    <source>
        <dbReference type="Pfam" id="PF14524"/>
    </source>
</evidence>
<keyword evidence="2" id="KW-0808">Transferase</keyword>
<gene>
    <name evidence="8" type="ORF">IGX34_08710</name>
</gene>
<keyword evidence="4" id="KW-1133">Transmembrane helix</keyword>
<proteinExistence type="predicted"/>
<evidence type="ECO:0000256" key="3">
    <source>
        <dbReference type="ARBA" id="ARBA00022692"/>
    </source>
</evidence>
<evidence type="ECO:0000313" key="9">
    <source>
        <dbReference type="Proteomes" id="UP000651010"/>
    </source>
</evidence>
<dbReference type="InterPro" id="IPR005331">
    <property type="entry name" value="Sulfotransferase"/>
</dbReference>
<dbReference type="Gene3D" id="2.60.40.10">
    <property type="entry name" value="Immunoglobulins"/>
    <property type="match status" value="1"/>
</dbReference>
<evidence type="ECO:0000256" key="6">
    <source>
        <dbReference type="ARBA" id="ARBA00023180"/>
    </source>
</evidence>
<reference evidence="8 9" key="1">
    <citation type="submission" date="2020-09" db="EMBL/GenBank/DDBJ databases">
        <title>Dyella sp. 7MK23 isolated from forest soil.</title>
        <authorList>
            <person name="Fu J."/>
        </authorList>
    </citation>
    <scope>NUCLEOTIDE SEQUENCE [LARGE SCALE GENOMIC DNA]</scope>
    <source>
        <strain evidence="8 9">7MK23</strain>
    </source>
</reference>
<dbReference type="EMBL" id="JACZZA010000004">
    <property type="protein sequence ID" value="MBE1160469.1"/>
    <property type="molecule type" value="Genomic_DNA"/>
</dbReference>
<dbReference type="Gene3D" id="3.40.50.300">
    <property type="entry name" value="P-loop containing nucleotide triphosphate hydrolases"/>
    <property type="match status" value="1"/>
</dbReference>
<keyword evidence="3" id="KW-0812">Transmembrane</keyword>
<keyword evidence="6" id="KW-0325">Glycoprotein</keyword>
<evidence type="ECO:0000256" key="2">
    <source>
        <dbReference type="ARBA" id="ARBA00022679"/>
    </source>
</evidence>
<sequence length="557" mass="61900">MAKILHLHIPKTGGVAIRHHLATHLGEKRVSDTIIGYRLKDALVQFDHLDVISGHFLLQQGDQLPRDRCSITVLRHPFDRFLSEFFYQKIDCANRLLDTRLQGLGLDTYLQQLSLTEQEAMSAQIAMIYQLGTSSRTVLSLEEKSAAALKAVESIEFVGLQDELEDFACMLDAKFGWSHVPLKLKNTTSQRIKLTELTPQQTKKLSELFPLELELYHYAKSRFKATRRELLKRSVTVGFDAEATPAASQPDNDAAASCSDSPVEFGDKRCTIEEVSVVGEISGGDLAMVGERFDILIRLKSSVPIDTLNASIAIKDERGMLMFSTTAMQLGHAYSLKQGEYIVRFNMLNRLPRGNYHIDAALMESESPLVGCYHWHENVATFKVHDTIVTHFEGHIFMDADVSMKSATDEPTCEDKQHVAGSNHVRALGYSNKQLTQFKATIKPTARIENVFPGMDICVPVRVENTGKEPWGASGKQSVALTYRWLTKSGKVIVADGVRTQLPSDVPPGNAVVVPMQISVPNESQSMRLVISLVQEAVAWFVDKNPGSAHVVAVDPR</sequence>
<dbReference type="Proteomes" id="UP000651010">
    <property type="component" value="Unassembled WGS sequence"/>
</dbReference>
<dbReference type="RefSeq" id="WP_192555331.1">
    <property type="nucleotide sequence ID" value="NZ_JACZZA010000004.1"/>
</dbReference>
<accession>A0ABR9G8U7</accession>
<dbReference type="Pfam" id="PF14524">
    <property type="entry name" value="Wzt_C"/>
    <property type="match status" value="1"/>
</dbReference>
<name>A0ABR9G8U7_9GAMM</name>
<dbReference type="InterPro" id="IPR027417">
    <property type="entry name" value="P-loop_NTPase"/>
</dbReference>
<dbReference type="Pfam" id="PF03567">
    <property type="entry name" value="Sulfotransfer_2"/>
    <property type="match status" value="1"/>
</dbReference>
<keyword evidence="9" id="KW-1185">Reference proteome</keyword>
<feature type="domain" description="Wzt C-terminal" evidence="7">
    <location>
        <begin position="264"/>
        <end position="394"/>
    </location>
</feature>
<evidence type="ECO:0000313" key="8">
    <source>
        <dbReference type="EMBL" id="MBE1160469.1"/>
    </source>
</evidence>
<evidence type="ECO:0000256" key="5">
    <source>
        <dbReference type="ARBA" id="ARBA00023136"/>
    </source>
</evidence>
<dbReference type="InterPro" id="IPR013783">
    <property type="entry name" value="Ig-like_fold"/>
</dbReference>
<evidence type="ECO:0000256" key="1">
    <source>
        <dbReference type="ARBA" id="ARBA00004167"/>
    </source>
</evidence>
<dbReference type="CDD" id="cd10147">
    <property type="entry name" value="Wzt_C-like"/>
    <property type="match status" value="1"/>
</dbReference>